<evidence type="ECO:0000256" key="1">
    <source>
        <dbReference type="SAM" id="MobiDB-lite"/>
    </source>
</evidence>
<sequence>MRQILALFFVLAFLAENGNCAKNDTLEMELESNITVVKLEHGLKFAAHSEFGLPDNMTDLFNSTADDSEGVQIEIRQTIILRNRNKTGSKNSSLPVNLDHVRARRSSKDGEIALAAQKKATTTTKKVIKATTKKATKKVTKKKTTPKKKVTTKKPKTMTKKPKVTTKKVQKTTTKKKGTTKKDQKKTTKKNLKATTKIPEHPPAQTPQHWVPNTRGPPGFPDHRDPDGKQWPIPTTTTRRVFVMYEDDDLVKKNAEKENKPKNDFKNDRDFDDSDSKEWRSD</sequence>
<name>A0A2G5TCA0_9PELO</name>
<accession>A0A2G5TCA0</accession>
<protein>
    <submittedName>
        <fullName evidence="3">Uncharacterized protein</fullName>
    </submittedName>
</protein>
<evidence type="ECO:0000313" key="4">
    <source>
        <dbReference type="Proteomes" id="UP000230233"/>
    </source>
</evidence>
<feature type="chain" id="PRO_5013714145" evidence="2">
    <location>
        <begin position="21"/>
        <end position="282"/>
    </location>
</feature>
<feature type="region of interest" description="Disordered" evidence="1">
    <location>
        <begin position="251"/>
        <end position="282"/>
    </location>
</feature>
<dbReference type="AlphaFoldDB" id="A0A2G5TCA0"/>
<keyword evidence="4" id="KW-1185">Reference proteome</keyword>
<reference evidence="4" key="1">
    <citation type="submission" date="2017-10" db="EMBL/GenBank/DDBJ databases">
        <title>Rapid genome shrinkage in a self-fertile nematode reveals novel sperm competition proteins.</title>
        <authorList>
            <person name="Yin D."/>
            <person name="Schwarz E.M."/>
            <person name="Thomas C.G."/>
            <person name="Felde R.L."/>
            <person name="Korf I.F."/>
            <person name="Cutter A.D."/>
            <person name="Schartner C.M."/>
            <person name="Ralston E.J."/>
            <person name="Meyer B.J."/>
            <person name="Haag E.S."/>
        </authorList>
    </citation>
    <scope>NUCLEOTIDE SEQUENCE [LARGE SCALE GENOMIC DNA]</scope>
    <source>
        <strain evidence="4">JU1422</strain>
    </source>
</reference>
<dbReference type="Proteomes" id="UP000230233">
    <property type="component" value="Chromosome V"/>
</dbReference>
<proteinExistence type="predicted"/>
<evidence type="ECO:0000313" key="3">
    <source>
        <dbReference type="EMBL" id="PIC24902.1"/>
    </source>
</evidence>
<feature type="region of interest" description="Disordered" evidence="1">
    <location>
        <begin position="133"/>
        <end position="237"/>
    </location>
</feature>
<feature type="signal peptide" evidence="2">
    <location>
        <begin position="1"/>
        <end position="20"/>
    </location>
</feature>
<keyword evidence="2" id="KW-0732">Signal</keyword>
<comment type="caution">
    <text evidence="3">The sequence shown here is derived from an EMBL/GenBank/DDBJ whole genome shotgun (WGS) entry which is preliminary data.</text>
</comment>
<feature type="compositionally biased region" description="Basic residues" evidence="1">
    <location>
        <begin position="133"/>
        <end position="179"/>
    </location>
</feature>
<gene>
    <name evidence="3" type="primary">Cni-F59A7.5</name>
    <name evidence="3" type="synonym">Cnig_chr_V.g18039</name>
    <name evidence="3" type="ORF">B9Z55_018039</name>
</gene>
<evidence type="ECO:0000256" key="2">
    <source>
        <dbReference type="SAM" id="SignalP"/>
    </source>
</evidence>
<dbReference type="OrthoDB" id="5875079at2759"/>
<organism evidence="3 4">
    <name type="scientific">Caenorhabditis nigoni</name>
    <dbReference type="NCBI Taxonomy" id="1611254"/>
    <lineage>
        <taxon>Eukaryota</taxon>
        <taxon>Metazoa</taxon>
        <taxon>Ecdysozoa</taxon>
        <taxon>Nematoda</taxon>
        <taxon>Chromadorea</taxon>
        <taxon>Rhabditida</taxon>
        <taxon>Rhabditina</taxon>
        <taxon>Rhabditomorpha</taxon>
        <taxon>Rhabditoidea</taxon>
        <taxon>Rhabditidae</taxon>
        <taxon>Peloderinae</taxon>
        <taxon>Caenorhabditis</taxon>
    </lineage>
</organism>
<dbReference type="EMBL" id="PDUG01000005">
    <property type="protein sequence ID" value="PIC24902.1"/>
    <property type="molecule type" value="Genomic_DNA"/>
</dbReference>